<dbReference type="Pfam" id="PF02179">
    <property type="entry name" value="BAG"/>
    <property type="match status" value="1"/>
</dbReference>
<keyword evidence="1" id="KW-1133">Transmembrane helix</keyword>
<gene>
    <name evidence="3" type="primary">SNL1</name>
    <name evidence="3" type="ORF">C6P45_002903</name>
</gene>
<name>A0A9P6VV16_MAUEX</name>
<dbReference type="SMART" id="SM00264">
    <property type="entry name" value="BAG"/>
    <property type="match status" value="1"/>
</dbReference>
<dbReference type="OrthoDB" id="417450at2759"/>
<feature type="domain" description="BAG" evidence="2">
    <location>
        <begin position="70"/>
        <end position="156"/>
    </location>
</feature>
<evidence type="ECO:0000313" key="4">
    <source>
        <dbReference type="Proteomes" id="UP000750334"/>
    </source>
</evidence>
<dbReference type="EMBL" id="PUHR01000284">
    <property type="protein sequence ID" value="KAG0655774.1"/>
    <property type="molecule type" value="Genomic_DNA"/>
</dbReference>
<dbReference type="Proteomes" id="UP000750334">
    <property type="component" value="Unassembled WGS sequence"/>
</dbReference>
<protein>
    <submittedName>
        <fullName evidence="3">Suppressor of nup116-c lethal</fullName>
    </submittedName>
</protein>
<reference evidence="3 4" key="1">
    <citation type="submission" date="2020-11" db="EMBL/GenBank/DDBJ databases">
        <title>Kefir isolates.</title>
        <authorList>
            <person name="Marcisauskas S."/>
            <person name="Kim Y."/>
            <person name="Blasche S."/>
        </authorList>
    </citation>
    <scope>NUCLEOTIDE SEQUENCE [LARGE SCALE GENOMIC DNA]</scope>
    <source>
        <strain evidence="3 4">OG2</strain>
    </source>
</reference>
<dbReference type="SUPFAM" id="SSF63491">
    <property type="entry name" value="BAG domain"/>
    <property type="match status" value="1"/>
</dbReference>
<proteinExistence type="predicted"/>
<keyword evidence="1" id="KW-0472">Membrane</keyword>
<dbReference type="InterPro" id="IPR003103">
    <property type="entry name" value="BAG_domain"/>
</dbReference>
<dbReference type="Gene3D" id="1.20.58.120">
    <property type="entry name" value="BAG domain"/>
    <property type="match status" value="1"/>
</dbReference>
<sequence length="156" mass="18299">MKMDTEKIMNYIEENVSGDAMGAISIFMAVATMFLWNYVARKNDVSTQEGIKKKQANLDKKPIALNPTEQLENIYLRYENEYKGRITKITELYSPDDEKDVYERNYCNEMLLKLLIELDGVDLLSLEGNERKKLRQRRKDIIKVIQNELIKLDSLK</sequence>
<dbReference type="InterPro" id="IPR036533">
    <property type="entry name" value="BAG_dom_sf"/>
</dbReference>
<evidence type="ECO:0000313" key="3">
    <source>
        <dbReference type="EMBL" id="KAG0655774.1"/>
    </source>
</evidence>
<evidence type="ECO:0000259" key="2">
    <source>
        <dbReference type="PROSITE" id="PS51035"/>
    </source>
</evidence>
<evidence type="ECO:0000256" key="1">
    <source>
        <dbReference type="SAM" id="Phobius"/>
    </source>
</evidence>
<dbReference type="PROSITE" id="PS51035">
    <property type="entry name" value="BAG"/>
    <property type="match status" value="1"/>
</dbReference>
<dbReference type="GO" id="GO:0051087">
    <property type="term" value="F:protein-folding chaperone binding"/>
    <property type="evidence" value="ECO:0007669"/>
    <property type="project" value="InterPro"/>
</dbReference>
<feature type="transmembrane region" description="Helical" evidence="1">
    <location>
        <begin position="20"/>
        <end position="39"/>
    </location>
</feature>
<keyword evidence="1" id="KW-0812">Transmembrane</keyword>
<organism evidence="3 4">
    <name type="scientific">Maudiozyma exigua</name>
    <name type="common">Yeast</name>
    <name type="synonym">Kazachstania exigua</name>
    <dbReference type="NCBI Taxonomy" id="34358"/>
    <lineage>
        <taxon>Eukaryota</taxon>
        <taxon>Fungi</taxon>
        <taxon>Dikarya</taxon>
        <taxon>Ascomycota</taxon>
        <taxon>Saccharomycotina</taxon>
        <taxon>Saccharomycetes</taxon>
        <taxon>Saccharomycetales</taxon>
        <taxon>Saccharomycetaceae</taxon>
        <taxon>Maudiozyma</taxon>
    </lineage>
</organism>
<comment type="caution">
    <text evidence="3">The sequence shown here is derived from an EMBL/GenBank/DDBJ whole genome shotgun (WGS) entry which is preliminary data.</text>
</comment>
<accession>A0A9P6VV16</accession>
<dbReference type="AlphaFoldDB" id="A0A9P6VV16"/>
<keyword evidence="4" id="KW-1185">Reference proteome</keyword>